<evidence type="ECO:0000313" key="2">
    <source>
        <dbReference type="Proteomes" id="UP000184513"/>
    </source>
</evidence>
<protein>
    <submittedName>
        <fullName evidence="1">Uncharacterized protein</fullName>
    </submittedName>
</protein>
<proteinExistence type="predicted"/>
<keyword evidence="2" id="KW-1185">Reference proteome</keyword>
<accession>A0A1M7HR23</accession>
<gene>
    <name evidence="1" type="ORF">SAMN04488057_10121</name>
</gene>
<dbReference type="AlphaFoldDB" id="A0A1M7HR23"/>
<organism evidence="1 2">
    <name type="scientific">Cyclobacterium lianum</name>
    <dbReference type="NCBI Taxonomy" id="388280"/>
    <lineage>
        <taxon>Bacteria</taxon>
        <taxon>Pseudomonadati</taxon>
        <taxon>Bacteroidota</taxon>
        <taxon>Cytophagia</taxon>
        <taxon>Cytophagales</taxon>
        <taxon>Cyclobacteriaceae</taxon>
        <taxon>Cyclobacterium</taxon>
    </lineage>
</organism>
<reference evidence="1 2" key="1">
    <citation type="submission" date="2016-11" db="EMBL/GenBank/DDBJ databases">
        <authorList>
            <person name="Jaros S."/>
            <person name="Januszkiewicz K."/>
            <person name="Wedrychowicz H."/>
        </authorList>
    </citation>
    <scope>NUCLEOTIDE SEQUENCE [LARGE SCALE GENOMIC DNA]</scope>
    <source>
        <strain evidence="1 2">CGMCC 1.6102</strain>
    </source>
</reference>
<dbReference type="Proteomes" id="UP000184513">
    <property type="component" value="Unassembled WGS sequence"/>
</dbReference>
<sequence>MRISVMRPQDVVVILKLILEQDTSWTQTSLSRDLHLSQSEISESIARSSYARLVFDKGRMVQRQALIDFIQYGLPYVFPQQPGMVQRGFPTAHSALPLSEEIVSEEKYVWPSAKGTARGHSILPLYPSVVQVIQSDASLYELLALVDAVRVGRARERNLAMDMIKSRLL</sequence>
<name>A0A1M7HR23_9BACT</name>
<evidence type="ECO:0000313" key="1">
    <source>
        <dbReference type="EMBL" id="SHM30870.1"/>
    </source>
</evidence>
<dbReference type="STRING" id="388280.SAMN04488057_10121"/>
<dbReference type="EMBL" id="FRCY01000001">
    <property type="protein sequence ID" value="SHM30870.1"/>
    <property type="molecule type" value="Genomic_DNA"/>
</dbReference>